<proteinExistence type="inferred from homology"/>
<feature type="domain" description="Citrate transporter-like" evidence="9">
    <location>
        <begin position="23"/>
        <end position="354"/>
    </location>
</feature>
<evidence type="ECO:0000256" key="1">
    <source>
        <dbReference type="ARBA" id="ARBA00004651"/>
    </source>
</evidence>
<feature type="transmembrane region" description="Helical" evidence="8">
    <location>
        <begin position="101"/>
        <end position="129"/>
    </location>
</feature>
<reference evidence="11" key="2">
    <citation type="submission" date="2019-02" db="EMBL/GenBank/DDBJ databases">
        <title>Granulicella sibirica sp. nov., a psychrotolerant acidobacterium isolated from an organic soil layer in forested tundra, West Siberia.</title>
        <authorList>
            <person name="Oshkin I.Y."/>
            <person name="Kulichevskaya I.S."/>
            <person name="Rijpstra W.I.C."/>
            <person name="Sinninghe Damste J.S."/>
            <person name="Rakitin A.L."/>
            <person name="Ravin N.V."/>
            <person name="Dedysh S.N."/>
        </authorList>
    </citation>
    <scope>NUCLEOTIDE SEQUENCE [LARGE SCALE GENOMIC DNA]</scope>
    <source>
        <strain evidence="11">AF10</strain>
    </source>
</reference>
<keyword evidence="4" id="KW-1003">Cell membrane</keyword>
<evidence type="ECO:0000313" key="11">
    <source>
        <dbReference type="Proteomes" id="UP000289437"/>
    </source>
</evidence>
<feature type="transmembrane region" description="Helical" evidence="8">
    <location>
        <begin position="404"/>
        <end position="431"/>
    </location>
</feature>
<feature type="transmembrane region" description="Helical" evidence="8">
    <location>
        <begin position="223"/>
        <end position="241"/>
    </location>
</feature>
<dbReference type="GO" id="GO:0015105">
    <property type="term" value="F:arsenite transmembrane transporter activity"/>
    <property type="evidence" value="ECO:0007669"/>
    <property type="project" value="InterPro"/>
</dbReference>
<comment type="caution">
    <text evidence="10">The sequence shown here is derived from an EMBL/GenBank/DDBJ whole genome shotgun (WGS) entry which is preliminary data.</text>
</comment>
<evidence type="ECO:0000259" key="9">
    <source>
        <dbReference type="Pfam" id="PF03600"/>
    </source>
</evidence>
<dbReference type="PRINTS" id="PR00758">
    <property type="entry name" value="ARSENICPUMP"/>
</dbReference>
<evidence type="ECO:0000256" key="2">
    <source>
        <dbReference type="ARBA" id="ARBA00009843"/>
    </source>
</evidence>
<dbReference type="InterPro" id="IPR000802">
    <property type="entry name" value="Arsenical_pump_ArsB"/>
</dbReference>
<dbReference type="RefSeq" id="WP_128913764.1">
    <property type="nucleotide sequence ID" value="NZ_RDSM01000002.1"/>
</dbReference>
<feature type="transmembrane region" description="Helical" evidence="8">
    <location>
        <begin position="32"/>
        <end position="57"/>
    </location>
</feature>
<keyword evidence="7 8" id="KW-0472">Membrane</keyword>
<accession>A0A4Q0T1M4</accession>
<dbReference type="Pfam" id="PF03600">
    <property type="entry name" value="CitMHS"/>
    <property type="match status" value="1"/>
</dbReference>
<gene>
    <name evidence="10" type="ORF">GRAN_3127</name>
</gene>
<evidence type="ECO:0000256" key="7">
    <source>
        <dbReference type="ARBA" id="ARBA00023136"/>
    </source>
</evidence>
<evidence type="ECO:0000256" key="8">
    <source>
        <dbReference type="SAM" id="Phobius"/>
    </source>
</evidence>
<feature type="transmembrane region" description="Helical" evidence="8">
    <location>
        <begin position="277"/>
        <end position="295"/>
    </location>
</feature>
<dbReference type="AlphaFoldDB" id="A0A4Q0T1M4"/>
<evidence type="ECO:0000256" key="4">
    <source>
        <dbReference type="ARBA" id="ARBA00022475"/>
    </source>
</evidence>
<feature type="transmembrane region" description="Helical" evidence="8">
    <location>
        <begin position="247"/>
        <end position="265"/>
    </location>
</feature>
<comment type="similarity">
    <text evidence="2">Belongs to the CitM (TC 2.A.11) transporter family.</text>
</comment>
<dbReference type="InterPro" id="IPR004680">
    <property type="entry name" value="Cit_transptr-like_dom"/>
</dbReference>
<keyword evidence="6 8" id="KW-1133">Transmembrane helix</keyword>
<dbReference type="GO" id="GO:0005886">
    <property type="term" value="C:plasma membrane"/>
    <property type="evidence" value="ECO:0007669"/>
    <property type="project" value="UniProtKB-SubCell"/>
</dbReference>
<evidence type="ECO:0000256" key="3">
    <source>
        <dbReference type="ARBA" id="ARBA00022448"/>
    </source>
</evidence>
<reference evidence="10 11" key="1">
    <citation type="submission" date="2018-11" db="EMBL/GenBank/DDBJ databases">
        <authorList>
            <person name="Mardanov A.V."/>
            <person name="Ravin N.V."/>
            <person name="Dedysh S.N."/>
        </authorList>
    </citation>
    <scope>NUCLEOTIDE SEQUENCE [LARGE SCALE GENOMIC DNA]</scope>
    <source>
        <strain evidence="10 11">AF10</strain>
    </source>
</reference>
<dbReference type="CDD" id="cd01118">
    <property type="entry name" value="ArsB_permease"/>
    <property type="match status" value="1"/>
</dbReference>
<feature type="transmembrane region" description="Helical" evidence="8">
    <location>
        <begin position="180"/>
        <end position="202"/>
    </location>
</feature>
<keyword evidence="3" id="KW-0813">Transport</keyword>
<organism evidence="10 11">
    <name type="scientific">Granulicella sibirica</name>
    <dbReference type="NCBI Taxonomy" id="2479048"/>
    <lineage>
        <taxon>Bacteria</taxon>
        <taxon>Pseudomonadati</taxon>
        <taxon>Acidobacteriota</taxon>
        <taxon>Terriglobia</taxon>
        <taxon>Terriglobales</taxon>
        <taxon>Acidobacteriaceae</taxon>
        <taxon>Granulicella</taxon>
    </lineage>
</organism>
<protein>
    <submittedName>
        <fullName evidence="10">Arsenic efflux pump protein</fullName>
    </submittedName>
</protein>
<evidence type="ECO:0000256" key="6">
    <source>
        <dbReference type="ARBA" id="ARBA00022989"/>
    </source>
</evidence>
<feature type="transmembrane region" description="Helical" evidence="8">
    <location>
        <begin position="355"/>
        <end position="384"/>
    </location>
</feature>
<dbReference type="PANTHER" id="PTHR43302">
    <property type="entry name" value="TRANSPORTER ARSB-RELATED"/>
    <property type="match status" value="1"/>
</dbReference>
<dbReference type="Proteomes" id="UP000289437">
    <property type="component" value="Unassembled WGS sequence"/>
</dbReference>
<comment type="subcellular location">
    <subcellularLocation>
        <location evidence="1">Cell membrane</location>
        <topology evidence="1">Multi-pass membrane protein</topology>
    </subcellularLocation>
</comment>
<evidence type="ECO:0000313" key="10">
    <source>
        <dbReference type="EMBL" id="RXH56270.1"/>
    </source>
</evidence>
<feature type="transmembrane region" description="Helical" evidence="8">
    <location>
        <begin position="141"/>
        <end position="160"/>
    </location>
</feature>
<keyword evidence="5 8" id="KW-0812">Transmembrane</keyword>
<evidence type="ECO:0000256" key="5">
    <source>
        <dbReference type="ARBA" id="ARBA00022692"/>
    </source>
</evidence>
<dbReference type="OrthoDB" id="9774335at2"/>
<keyword evidence="11" id="KW-1185">Reference proteome</keyword>
<dbReference type="PANTHER" id="PTHR43302:SF5">
    <property type="entry name" value="TRANSPORTER ARSB-RELATED"/>
    <property type="match status" value="1"/>
</dbReference>
<sequence>MIPTDIAQVVLPLIVAVSIALMLTRPRGIPEVWWISGGALLLIVLRLVPLTLAGQAIAKGSDVYLFLIGMMLLSELAREQGVFDWVASVAVRGANGSCSRLFLLVYAVGTLVTIFMSNDATAVVLTPAILTAVRKAKVSPLPYLFVCALIANAASFVLPISNPANLVVFHTGMPPLGTWLADFGVPSLFSILLTFFVMRFMFREDLCKSIDCDVEDTKLSETGKLVLAGLALMTAVLLTASALKKDLGLPTCLAALVISAVVSIKARSNPMKLAREISWATLLLVASLFVMVDAVESQGALNLAQQWLAWASHLGQNAGALLVGFVVGIANNIVNNLPLGLIAGGTIQAAHTKGLIANAVLIGVDLGPNLSVTGSLATILWLLALRKDAGGDEGGEKLDISFWMFLKVGMVAMPVALFAALGGAILMNMLVGKH</sequence>
<feature type="transmembrane region" description="Helical" evidence="8">
    <location>
        <begin position="315"/>
        <end position="334"/>
    </location>
</feature>
<name>A0A4Q0T1M4_9BACT</name>
<dbReference type="EMBL" id="RDSM01000002">
    <property type="protein sequence ID" value="RXH56270.1"/>
    <property type="molecule type" value="Genomic_DNA"/>
</dbReference>
<feature type="transmembrane region" description="Helical" evidence="8">
    <location>
        <begin position="6"/>
        <end position="23"/>
    </location>
</feature>